<evidence type="ECO:0000256" key="1">
    <source>
        <dbReference type="ARBA" id="ARBA00023002"/>
    </source>
</evidence>
<dbReference type="PANTHER" id="PTHR14239">
    <property type="entry name" value="DUDULIN-RELATED"/>
    <property type="match status" value="1"/>
</dbReference>
<keyword evidence="4" id="KW-1185">Reference proteome</keyword>
<dbReference type="EMBL" id="AP024525">
    <property type="protein sequence ID" value="BCT76801.1"/>
    <property type="molecule type" value="Genomic_DNA"/>
</dbReference>
<keyword evidence="1" id="KW-0560">Oxidoreductase</keyword>
<proteinExistence type="predicted"/>
<protein>
    <submittedName>
        <fullName evidence="3">Oxidoreductase</fullName>
    </submittedName>
</protein>
<dbReference type="PANTHER" id="PTHR14239:SF10">
    <property type="entry name" value="REDUCTASE"/>
    <property type="match status" value="1"/>
</dbReference>
<gene>
    <name evidence="3" type="ORF">SCMU_26430</name>
</gene>
<sequence>MNIGILGSGTVGRTLGTGFRAHGHEVTIGGRDPAKPEAVAWASSHGAVSAGYAEAAEAGDILVNATPGAASLGVLAQVGDDRLGSKVLLDVSNALDFSAGFPPSLAVPHHDSMGEMIQRAHPGLRVVKALNTVNASVMVNPERVGSGIHDIFVAGEDVGAKAQVSDLLAELGWRRERIRDLGGIRASRGLEMYLPLWLELMGALGTAEFNIRLVGSNDA</sequence>
<feature type="domain" description="Pyrroline-5-carboxylate reductase catalytic N-terminal" evidence="2">
    <location>
        <begin position="3"/>
        <end position="93"/>
    </location>
</feature>
<dbReference type="InterPro" id="IPR028939">
    <property type="entry name" value="P5C_Rdtase_cat_N"/>
</dbReference>
<dbReference type="RefSeq" id="WP_229229580.1">
    <property type="nucleotide sequence ID" value="NZ_AP024525.1"/>
</dbReference>
<accession>A0ABM7PWZ1</accession>
<dbReference type="Proteomes" id="UP001319861">
    <property type="component" value="Chromosome"/>
</dbReference>
<organism evidence="3 4">
    <name type="scientific">Sinomonas cyclohexanicum</name>
    <name type="common">Corynebacterium cyclohexanicum</name>
    <dbReference type="NCBI Taxonomy" id="322009"/>
    <lineage>
        <taxon>Bacteria</taxon>
        <taxon>Bacillati</taxon>
        <taxon>Actinomycetota</taxon>
        <taxon>Actinomycetes</taxon>
        <taxon>Micrococcales</taxon>
        <taxon>Micrococcaceae</taxon>
        <taxon>Sinomonas</taxon>
    </lineage>
</organism>
<evidence type="ECO:0000313" key="3">
    <source>
        <dbReference type="EMBL" id="BCT76801.1"/>
    </source>
</evidence>
<evidence type="ECO:0000313" key="4">
    <source>
        <dbReference type="Proteomes" id="UP001319861"/>
    </source>
</evidence>
<dbReference type="Gene3D" id="3.40.50.720">
    <property type="entry name" value="NAD(P)-binding Rossmann-like Domain"/>
    <property type="match status" value="1"/>
</dbReference>
<dbReference type="InterPro" id="IPR051267">
    <property type="entry name" value="STEAP_metalloreductase"/>
</dbReference>
<evidence type="ECO:0000259" key="2">
    <source>
        <dbReference type="Pfam" id="PF03807"/>
    </source>
</evidence>
<dbReference type="SUPFAM" id="SSF51735">
    <property type="entry name" value="NAD(P)-binding Rossmann-fold domains"/>
    <property type="match status" value="1"/>
</dbReference>
<dbReference type="InterPro" id="IPR036291">
    <property type="entry name" value="NAD(P)-bd_dom_sf"/>
</dbReference>
<name>A0ABM7PWZ1_SINCY</name>
<reference evidence="3 4" key="1">
    <citation type="journal article" date="2021" name="J. Biosci. Bioeng.">
        <title>Identification and characterization of a chc gene cluster responsible for the aromatization pathway of cyclohexanecarboxylate degradation in Sinomonas cyclohexanicum ATCC 51369.</title>
        <authorList>
            <person name="Yamamoto T."/>
            <person name="Hasegawa Y."/>
            <person name="Lau P.C.K."/>
            <person name="Iwaki H."/>
        </authorList>
    </citation>
    <scope>NUCLEOTIDE SEQUENCE [LARGE SCALE GENOMIC DNA]</scope>
    <source>
        <strain evidence="3 4">ATCC 51369</strain>
    </source>
</reference>
<dbReference type="Pfam" id="PF03807">
    <property type="entry name" value="F420_oxidored"/>
    <property type="match status" value="1"/>
</dbReference>